<sequence>MDINKDGINIGTISGGIVNFGGAVIISPISVTRTTSGPGEENSANQQTVTEILNLIRTML</sequence>
<accession>A0A4R5VNC0</accession>
<organism evidence="1 2">
    <name type="scientific">Bacillus salipaludis</name>
    <dbReference type="NCBI Taxonomy" id="2547811"/>
    <lineage>
        <taxon>Bacteria</taxon>
        <taxon>Bacillati</taxon>
        <taxon>Bacillota</taxon>
        <taxon>Bacilli</taxon>
        <taxon>Bacillales</taxon>
        <taxon>Bacillaceae</taxon>
        <taxon>Bacillus</taxon>
    </lineage>
</organism>
<reference evidence="1 2" key="1">
    <citation type="submission" date="2019-03" db="EMBL/GenBank/DDBJ databases">
        <title>Bacillus niacini sp. nov. a Nicotinate-Metabolizing Mesophile Isolated from Soil.</title>
        <authorList>
            <person name="Zhang G."/>
        </authorList>
    </citation>
    <scope>NUCLEOTIDE SEQUENCE [LARGE SCALE GENOMIC DNA]</scope>
    <source>
        <strain evidence="1 2">WN066</strain>
    </source>
</reference>
<dbReference type="AlphaFoldDB" id="A0A4R5VNC0"/>
<dbReference type="Proteomes" id="UP000295132">
    <property type="component" value="Unassembled WGS sequence"/>
</dbReference>
<proteinExistence type="predicted"/>
<comment type="caution">
    <text evidence="1">The sequence shown here is derived from an EMBL/GenBank/DDBJ whole genome shotgun (WGS) entry which is preliminary data.</text>
</comment>
<evidence type="ECO:0000313" key="1">
    <source>
        <dbReference type="EMBL" id="TDK59515.1"/>
    </source>
</evidence>
<protein>
    <recommendedName>
        <fullName evidence="3">Spore germination protein</fullName>
    </recommendedName>
</protein>
<evidence type="ECO:0008006" key="3">
    <source>
        <dbReference type="Google" id="ProtNLM"/>
    </source>
</evidence>
<gene>
    <name evidence="1" type="ORF">E2K98_18950</name>
</gene>
<dbReference type="EMBL" id="SMYO01000009">
    <property type="protein sequence ID" value="TDK59515.1"/>
    <property type="molecule type" value="Genomic_DNA"/>
</dbReference>
<evidence type="ECO:0000313" key="2">
    <source>
        <dbReference type="Proteomes" id="UP000295132"/>
    </source>
</evidence>
<name>A0A4R5VNC0_9BACI</name>